<evidence type="ECO:0000313" key="7">
    <source>
        <dbReference type="EMBL" id="KAK4755387.1"/>
    </source>
</evidence>
<keyword evidence="8" id="KW-1185">Reference proteome</keyword>
<protein>
    <submittedName>
        <fullName evidence="7">Uncharacterized protein</fullName>
    </submittedName>
</protein>
<evidence type="ECO:0000256" key="2">
    <source>
        <dbReference type="ARBA" id="ARBA00023242"/>
    </source>
</evidence>
<dbReference type="PANTHER" id="PTHR31908">
    <property type="entry name" value="PROTEIN CROWDED NUCLEI 4"/>
    <property type="match status" value="1"/>
</dbReference>
<feature type="compositionally biased region" description="Polar residues" evidence="6">
    <location>
        <begin position="931"/>
        <end position="945"/>
    </location>
</feature>
<comment type="similarity">
    <text evidence="4">Belongs to the CRWN family.</text>
</comment>
<comment type="caution">
    <text evidence="7">The sequence shown here is derived from an EMBL/GenBank/DDBJ whole genome shotgun (WGS) entry which is preliminary data.</text>
</comment>
<feature type="region of interest" description="Disordered" evidence="6">
    <location>
        <begin position="766"/>
        <end position="796"/>
    </location>
</feature>
<feature type="region of interest" description="Disordered" evidence="6">
    <location>
        <begin position="1"/>
        <end position="25"/>
    </location>
</feature>
<feature type="compositionally biased region" description="Basic and acidic residues" evidence="6">
    <location>
        <begin position="992"/>
        <end position="1005"/>
    </location>
</feature>
<sequence length="1033" mass="119609">MASLPSGPFTATPSPLQRMSMTSSSRVLQGSLGEETIWNRLKEAGFNEELIKRRDKAALIAYIANLEAEVFNHQHQMDLLRMDNKELTSRFEQIKVSADAAGLKYKRDQAAHVSLLAEARKREENLKKALGVEKECMASIEKALHEMRAETAEAKIYTQGKLIEARKIMEDAHDKLAEAESKRRAAESLETDSSRHRQCADRKLQEVESREDDLNRRITSFNSECDAKEKEILNERKSLGERQLVLHKAEKALLEGQTLLSQREEYITTRSQELSLAEKALESAKGELEKQRRALNNERSDLDLRASSLSEREQTCIQREALVNIKEQEMLILQEKIASKGSNEIQMAMANQESALKLKKSELEAELEMKRKMIDNEIETKRRAWELRELDLQEREDQLKDREHELKTQFKGLTEREKDLSERLNNLDKREKAVRATEQEIDLKNIQIHKEKEEICKLKQDLQSSVDLLEDKRKQVVQAQDKLEVVKTETDELSVLVIKLKEELDRVRAEKHETMVEADKLKAEKAKFEAQWESIDEKRDELKKEAERVVEEKIAVSKLLKEGHDTLRIERDAIRDQCIKNAESLRAEREEFMDKISQEHSEWFSKIQQERLDIFLEFETQKKELENSIDKRREELENSLREKEKAFEHEKRNELQYISSLKENALKEMDHVASEMKWLERERMEVNLDCERREKEWVELNTSIEELRQQREKLRKQRELLHADREEICVHIEQLKQLEDLKIASEKMAVDLMRQSALESSLKKMSELRSLKQSRDTNNVSNGNEQGSLAMQRTSHASPSSARFSWIRKAADLIFKTPEKSPSIYKGELLTSEFDKVAVPPGRQLINFSVHKTPTVSLCEKNAVGEEKRIFEVPNLDKDVIEIHTLEPETCEGADKQYVQPRRKRRGSNFLATNLPESGKNKKKRLEELAGNQSEASNSNRTNKGLSVPDDLPISQSLNDNQVKIEETRILIVEEVSAVASKIIDNENFHIGVSKDHQQRPHPISDENAASRQEFDNVFGEDSGHLGNENSVE</sequence>
<dbReference type="InterPro" id="IPR040418">
    <property type="entry name" value="CRWN"/>
</dbReference>
<comment type="subcellular location">
    <subcellularLocation>
        <location evidence="3">Nucleus lamina</location>
    </subcellularLocation>
</comment>
<feature type="coiled-coil region" evidence="5">
    <location>
        <begin position="410"/>
        <end position="727"/>
    </location>
</feature>
<feature type="coiled-coil region" evidence="5">
    <location>
        <begin position="274"/>
        <end position="312"/>
    </location>
</feature>
<evidence type="ECO:0000256" key="6">
    <source>
        <dbReference type="SAM" id="MobiDB-lite"/>
    </source>
</evidence>
<feature type="region of interest" description="Disordered" evidence="6">
    <location>
        <begin position="992"/>
        <end position="1033"/>
    </location>
</feature>
<feature type="region of interest" description="Disordered" evidence="6">
    <location>
        <begin position="892"/>
        <end position="956"/>
    </location>
</feature>
<dbReference type="GO" id="GO:0006997">
    <property type="term" value="P:nucleus organization"/>
    <property type="evidence" value="ECO:0007669"/>
    <property type="project" value="InterPro"/>
</dbReference>
<dbReference type="GO" id="GO:0005652">
    <property type="term" value="C:nuclear lamina"/>
    <property type="evidence" value="ECO:0007669"/>
    <property type="project" value="UniProtKB-SubCell"/>
</dbReference>
<name>A0AAN7PWE5_9MYRT</name>
<feature type="compositionally biased region" description="Basic and acidic residues" evidence="6">
    <location>
        <begin position="766"/>
        <end position="775"/>
    </location>
</feature>
<dbReference type="Proteomes" id="UP001345219">
    <property type="component" value="Chromosome 8"/>
</dbReference>
<evidence type="ECO:0000256" key="1">
    <source>
        <dbReference type="ARBA" id="ARBA00023054"/>
    </source>
</evidence>
<evidence type="ECO:0000256" key="5">
    <source>
        <dbReference type="SAM" id="Coils"/>
    </source>
</evidence>
<feature type="region of interest" description="Disordered" evidence="6">
    <location>
        <begin position="179"/>
        <end position="208"/>
    </location>
</feature>
<feature type="compositionally biased region" description="Polar residues" evidence="6">
    <location>
        <begin position="776"/>
        <end position="796"/>
    </location>
</feature>
<reference evidence="7 8" key="1">
    <citation type="journal article" date="2023" name="Hortic Res">
        <title>Pangenome of water caltrop reveals structural variations and asymmetric subgenome divergence after allopolyploidization.</title>
        <authorList>
            <person name="Zhang X."/>
            <person name="Chen Y."/>
            <person name="Wang L."/>
            <person name="Yuan Y."/>
            <person name="Fang M."/>
            <person name="Shi L."/>
            <person name="Lu R."/>
            <person name="Comes H.P."/>
            <person name="Ma Y."/>
            <person name="Chen Y."/>
            <person name="Huang G."/>
            <person name="Zhou Y."/>
            <person name="Zheng Z."/>
            <person name="Qiu Y."/>
        </authorList>
    </citation>
    <scope>NUCLEOTIDE SEQUENCE [LARGE SCALE GENOMIC DNA]</scope>
    <source>
        <tissue evidence="7">Roots</tissue>
    </source>
</reference>
<evidence type="ECO:0000313" key="8">
    <source>
        <dbReference type="Proteomes" id="UP001345219"/>
    </source>
</evidence>
<keyword evidence="1 5" id="KW-0175">Coiled coil</keyword>
<gene>
    <name evidence="7" type="ORF">SAY87_009144</name>
</gene>
<feature type="compositionally biased region" description="Polar residues" evidence="6">
    <location>
        <begin position="9"/>
        <end position="25"/>
    </location>
</feature>
<evidence type="ECO:0000256" key="3">
    <source>
        <dbReference type="ARBA" id="ARBA00024186"/>
    </source>
</evidence>
<organism evidence="7 8">
    <name type="scientific">Trapa incisa</name>
    <dbReference type="NCBI Taxonomy" id="236973"/>
    <lineage>
        <taxon>Eukaryota</taxon>
        <taxon>Viridiplantae</taxon>
        <taxon>Streptophyta</taxon>
        <taxon>Embryophyta</taxon>
        <taxon>Tracheophyta</taxon>
        <taxon>Spermatophyta</taxon>
        <taxon>Magnoliopsida</taxon>
        <taxon>eudicotyledons</taxon>
        <taxon>Gunneridae</taxon>
        <taxon>Pentapetalae</taxon>
        <taxon>rosids</taxon>
        <taxon>malvids</taxon>
        <taxon>Myrtales</taxon>
        <taxon>Lythraceae</taxon>
        <taxon>Trapa</taxon>
    </lineage>
</organism>
<dbReference type="PANTHER" id="PTHR31908:SF2">
    <property type="entry name" value="PROTEIN CROWDED NUCLEI 4"/>
    <property type="match status" value="1"/>
</dbReference>
<proteinExistence type="inferred from homology"/>
<evidence type="ECO:0000256" key="4">
    <source>
        <dbReference type="ARBA" id="ARBA00024208"/>
    </source>
</evidence>
<dbReference type="EMBL" id="JAXIOK010000014">
    <property type="protein sequence ID" value="KAK4755387.1"/>
    <property type="molecule type" value="Genomic_DNA"/>
</dbReference>
<keyword evidence="2" id="KW-0539">Nucleus</keyword>
<dbReference type="AlphaFoldDB" id="A0AAN7PWE5"/>
<accession>A0AAN7PWE5</accession>